<reference evidence="3 4" key="1">
    <citation type="submission" date="2019-02" db="EMBL/GenBank/DDBJ databases">
        <title>Deep-cultivation of Planctomycetes and their phenomic and genomic characterization uncovers novel biology.</title>
        <authorList>
            <person name="Wiegand S."/>
            <person name="Jogler M."/>
            <person name="Boedeker C."/>
            <person name="Pinto D."/>
            <person name="Vollmers J."/>
            <person name="Rivas-Marin E."/>
            <person name="Kohn T."/>
            <person name="Peeters S.H."/>
            <person name="Heuer A."/>
            <person name="Rast P."/>
            <person name="Oberbeckmann S."/>
            <person name="Bunk B."/>
            <person name="Jeske O."/>
            <person name="Meyerdierks A."/>
            <person name="Storesund J.E."/>
            <person name="Kallscheuer N."/>
            <person name="Luecker S."/>
            <person name="Lage O.M."/>
            <person name="Pohl T."/>
            <person name="Merkel B.J."/>
            <person name="Hornburger P."/>
            <person name="Mueller R.-W."/>
            <person name="Bruemmer F."/>
            <person name="Labrenz M."/>
            <person name="Spormann A.M."/>
            <person name="Op Den Camp H."/>
            <person name="Overmann J."/>
            <person name="Amann R."/>
            <person name="Jetten M.S.M."/>
            <person name="Mascher T."/>
            <person name="Medema M.H."/>
            <person name="Devos D.P."/>
            <person name="Kaster A.-K."/>
            <person name="Ovreas L."/>
            <person name="Rohde M."/>
            <person name="Galperin M.Y."/>
            <person name="Jogler C."/>
        </authorList>
    </citation>
    <scope>NUCLEOTIDE SEQUENCE [LARGE SCALE GENOMIC DNA]</scope>
    <source>
        <strain evidence="3 4">Poly51</strain>
    </source>
</reference>
<evidence type="ECO:0000256" key="2">
    <source>
        <dbReference type="SAM" id="SignalP"/>
    </source>
</evidence>
<protein>
    <recommendedName>
        <fullName evidence="5">Lipoprotein</fullName>
    </recommendedName>
</protein>
<keyword evidence="2" id="KW-0732">Signal</keyword>
<feature type="region of interest" description="Disordered" evidence="1">
    <location>
        <begin position="57"/>
        <end position="81"/>
    </location>
</feature>
<sequence length="81" mass="8086" precursor="true">MKFTLQSFAVTGLASIVLAGCSSPASQASPESVRDPLGIDRAVNDYYFPNGVPAANGHSDSVGSDADAGGAVDSSAVDDLP</sequence>
<organism evidence="3 4">
    <name type="scientific">Rubripirellula tenax</name>
    <dbReference type="NCBI Taxonomy" id="2528015"/>
    <lineage>
        <taxon>Bacteria</taxon>
        <taxon>Pseudomonadati</taxon>
        <taxon>Planctomycetota</taxon>
        <taxon>Planctomycetia</taxon>
        <taxon>Pirellulales</taxon>
        <taxon>Pirellulaceae</taxon>
        <taxon>Rubripirellula</taxon>
    </lineage>
</organism>
<feature type="signal peptide" evidence="2">
    <location>
        <begin position="1"/>
        <end position="19"/>
    </location>
</feature>
<dbReference type="OrthoDB" id="289837at2"/>
<comment type="caution">
    <text evidence="3">The sequence shown here is derived from an EMBL/GenBank/DDBJ whole genome shotgun (WGS) entry which is preliminary data.</text>
</comment>
<keyword evidence="4" id="KW-1185">Reference proteome</keyword>
<proteinExistence type="predicted"/>
<feature type="compositionally biased region" description="Low complexity" evidence="1">
    <location>
        <begin position="59"/>
        <end position="81"/>
    </location>
</feature>
<evidence type="ECO:0008006" key="5">
    <source>
        <dbReference type="Google" id="ProtNLM"/>
    </source>
</evidence>
<dbReference type="AlphaFoldDB" id="A0A5C6ERM4"/>
<feature type="chain" id="PRO_5022707813" description="Lipoprotein" evidence="2">
    <location>
        <begin position="20"/>
        <end position="81"/>
    </location>
</feature>
<evidence type="ECO:0000313" key="4">
    <source>
        <dbReference type="Proteomes" id="UP000318288"/>
    </source>
</evidence>
<accession>A0A5C6ERM4</accession>
<name>A0A5C6ERM4_9BACT</name>
<evidence type="ECO:0000313" key="3">
    <source>
        <dbReference type="EMBL" id="TWU50717.1"/>
    </source>
</evidence>
<evidence type="ECO:0000256" key="1">
    <source>
        <dbReference type="SAM" id="MobiDB-lite"/>
    </source>
</evidence>
<dbReference type="EMBL" id="SJPW01000005">
    <property type="protein sequence ID" value="TWU50717.1"/>
    <property type="molecule type" value="Genomic_DNA"/>
</dbReference>
<gene>
    <name evidence="3" type="ORF">Poly51_40100</name>
</gene>
<dbReference type="Proteomes" id="UP000318288">
    <property type="component" value="Unassembled WGS sequence"/>
</dbReference>
<dbReference type="PROSITE" id="PS51257">
    <property type="entry name" value="PROKAR_LIPOPROTEIN"/>
    <property type="match status" value="1"/>
</dbReference>
<dbReference type="RefSeq" id="WP_146459411.1">
    <property type="nucleotide sequence ID" value="NZ_SJPW01000005.1"/>
</dbReference>